<feature type="compositionally biased region" description="Basic and acidic residues" evidence="1">
    <location>
        <begin position="196"/>
        <end position="212"/>
    </location>
</feature>
<evidence type="ECO:0000256" key="1">
    <source>
        <dbReference type="SAM" id="MobiDB-lite"/>
    </source>
</evidence>
<keyword evidence="3" id="KW-1185">Reference proteome</keyword>
<evidence type="ECO:0000313" key="3">
    <source>
        <dbReference type="Proteomes" id="UP001633002"/>
    </source>
</evidence>
<dbReference type="AlphaFoldDB" id="A0ABD3GI28"/>
<feature type="region of interest" description="Disordered" evidence="1">
    <location>
        <begin position="195"/>
        <end position="274"/>
    </location>
</feature>
<dbReference type="Proteomes" id="UP001633002">
    <property type="component" value="Unassembled WGS sequence"/>
</dbReference>
<sequence>MTSKVSQYTYEDILKKTKSRFQLSVDWFLTLSIKDAALALWKHSSPTLVPRGLILMVIPAKDTSIELLCHKDKSKYVRYVCMPKQMDKKESVAALGHGLMSAKTSIGMFHQIGGMIEKFITSAKNFKLLEREAIKEALEAGVFGDIDGDPNLYLPHPEIGSKKKPSAPIVVEDDEESMDDQDFFKEVTAGQAETARLWEENKKKDVKGKEKVVPTTPSKKSNNNPPTPKEKLLGSSIRADSARLTREPEKLPRKRPHVVEKIASTPPSRAAPAL</sequence>
<accession>A0ABD3GI28</accession>
<gene>
    <name evidence="2" type="ORF">R1sor_021811</name>
</gene>
<proteinExistence type="predicted"/>
<protein>
    <submittedName>
        <fullName evidence="2">Uncharacterized protein</fullName>
    </submittedName>
</protein>
<evidence type="ECO:0000313" key="2">
    <source>
        <dbReference type="EMBL" id="KAL3678855.1"/>
    </source>
</evidence>
<organism evidence="2 3">
    <name type="scientific">Riccia sorocarpa</name>
    <dbReference type="NCBI Taxonomy" id="122646"/>
    <lineage>
        <taxon>Eukaryota</taxon>
        <taxon>Viridiplantae</taxon>
        <taxon>Streptophyta</taxon>
        <taxon>Embryophyta</taxon>
        <taxon>Marchantiophyta</taxon>
        <taxon>Marchantiopsida</taxon>
        <taxon>Marchantiidae</taxon>
        <taxon>Marchantiales</taxon>
        <taxon>Ricciaceae</taxon>
        <taxon>Riccia</taxon>
    </lineage>
</organism>
<feature type="compositionally biased region" description="Low complexity" evidence="1">
    <location>
        <begin position="213"/>
        <end position="224"/>
    </location>
</feature>
<dbReference type="EMBL" id="JBJQOH010000007">
    <property type="protein sequence ID" value="KAL3678855.1"/>
    <property type="molecule type" value="Genomic_DNA"/>
</dbReference>
<feature type="compositionally biased region" description="Basic and acidic residues" evidence="1">
    <location>
        <begin position="240"/>
        <end position="251"/>
    </location>
</feature>
<reference evidence="2 3" key="1">
    <citation type="submission" date="2024-09" db="EMBL/GenBank/DDBJ databases">
        <title>Chromosome-scale assembly of Riccia sorocarpa.</title>
        <authorList>
            <person name="Paukszto L."/>
        </authorList>
    </citation>
    <scope>NUCLEOTIDE SEQUENCE [LARGE SCALE GENOMIC DNA]</scope>
    <source>
        <strain evidence="2">LP-2024</strain>
        <tissue evidence="2">Aerial parts of the thallus</tissue>
    </source>
</reference>
<comment type="caution">
    <text evidence="2">The sequence shown here is derived from an EMBL/GenBank/DDBJ whole genome shotgun (WGS) entry which is preliminary data.</text>
</comment>
<name>A0ABD3GI28_9MARC</name>